<dbReference type="RefSeq" id="WP_115493213.1">
    <property type="nucleotide sequence ID" value="NZ_JACHWW010000002.1"/>
</dbReference>
<sequence length="127" mass="13925">MGAIWLRWGPHLIVLGLVLGVIWFIDHRGYQRAQKDAELERAKTAVAIEEAVAGLEEDLIDAINAQGVQVVETENRIERVERTQVQPVIQKELRNAPHLSDPAAGYGVGLRDAVNAAIEQSARPAAD</sequence>
<gene>
    <name evidence="2" type="ORF">DL238_14850</name>
</gene>
<evidence type="ECO:0008006" key="4">
    <source>
        <dbReference type="Google" id="ProtNLM"/>
    </source>
</evidence>
<feature type="transmembrane region" description="Helical" evidence="1">
    <location>
        <begin position="6"/>
        <end position="25"/>
    </location>
</feature>
<keyword evidence="1" id="KW-1133">Transmembrane helix</keyword>
<name>A0A395LGD8_9SPHN</name>
<comment type="caution">
    <text evidence="2">The sequence shown here is derived from an EMBL/GenBank/DDBJ whole genome shotgun (WGS) entry which is preliminary data.</text>
</comment>
<evidence type="ECO:0000256" key="1">
    <source>
        <dbReference type="SAM" id="Phobius"/>
    </source>
</evidence>
<organism evidence="2 3">
    <name type="scientific">Alteriqipengyuania lutimaris</name>
    <dbReference type="NCBI Taxonomy" id="1538146"/>
    <lineage>
        <taxon>Bacteria</taxon>
        <taxon>Pseudomonadati</taxon>
        <taxon>Pseudomonadota</taxon>
        <taxon>Alphaproteobacteria</taxon>
        <taxon>Sphingomonadales</taxon>
        <taxon>Erythrobacteraceae</taxon>
        <taxon>Alteriqipengyuania</taxon>
    </lineage>
</organism>
<dbReference type="EMBL" id="QRBB01000002">
    <property type="protein sequence ID" value="RDS75948.1"/>
    <property type="molecule type" value="Genomic_DNA"/>
</dbReference>
<evidence type="ECO:0000313" key="2">
    <source>
        <dbReference type="EMBL" id="RDS75948.1"/>
    </source>
</evidence>
<keyword evidence="1" id="KW-0812">Transmembrane</keyword>
<protein>
    <recommendedName>
        <fullName evidence="4">DUF2570 domain-containing protein</fullName>
    </recommendedName>
</protein>
<keyword evidence="3" id="KW-1185">Reference proteome</keyword>
<reference evidence="2 3" key="1">
    <citation type="submission" date="2018-07" db="EMBL/GenBank/DDBJ databases">
        <title>Erythrobacter nanhaiensis sp. nov., a novel member of the genus Erythrobacter isolated from the South China Sea.</title>
        <authorList>
            <person name="Chen X."/>
            <person name="Liu J."/>
        </authorList>
    </citation>
    <scope>NUCLEOTIDE SEQUENCE [LARGE SCALE GENOMIC DNA]</scope>
    <source>
        <strain evidence="2 3">S-5</strain>
    </source>
</reference>
<accession>A0A395LGD8</accession>
<dbReference type="OrthoDB" id="7473332at2"/>
<dbReference type="AlphaFoldDB" id="A0A395LGD8"/>
<keyword evidence="1" id="KW-0472">Membrane</keyword>
<proteinExistence type="predicted"/>
<evidence type="ECO:0000313" key="3">
    <source>
        <dbReference type="Proteomes" id="UP000254101"/>
    </source>
</evidence>
<dbReference type="Proteomes" id="UP000254101">
    <property type="component" value="Unassembled WGS sequence"/>
</dbReference>